<dbReference type="InterPro" id="IPR005025">
    <property type="entry name" value="FMN_Rdtase-like_dom"/>
</dbReference>
<dbReference type="RefSeq" id="WP_012617536.1">
    <property type="nucleotide sequence ID" value="NC_011832.1"/>
</dbReference>
<keyword evidence="3" id="KW-0285">Flavoprotein</keyword>
<dbReference type="InterPro" id="IPR051796">
    <property type="entry name" value="ISF_SsuE-like"/>
</dbReference>
<dbReference type="Pfam" id="PF03358">
    <property type="entry name" value="FMN_red"/>
    <property type="match status" value="1"/>
</dbReference>
<dbReference type="HOGENOM" id="CLU_050993_1_0_2"/>
<protein>
    <submittedName>
        <fullName evidence="7">NADPH-dependent FMN reductase</fullName>
    </submittedName>
</protein>
<organism evidence="7 8">
    <name type="scientific">Methanosphaerula palustris (strain ATCC BAA-1556 / DSM 19958 / E1-9c)</name>
    <dbReference type="NCBI Taxonomy" id="521011"/>
    <lineage>
        <taxon>Archaea</taxon>
        <taxon>Methanobacteriati</taxon>
        <taxon>Methanobacteriota</taxon>
        <taxon>Stenosarchaea group</taxon>
        <taxon>Methanomicrobia</taxon>
        <taxon>Methanomicrobiales</taxon>
        <taxon>Methanoregulaceae</taxon>
        <taxon>Methanosphaerula</taxon>
    </lineage>
</organism>
<evidence type="ECO:0000313" key="8">
    <source>
        <dbReference type="Proteomes" id="UP000002457"/>
    </source>
</evidence>
<accession>B8GGG2</accession>
<dbReference type="GeneID" id="7272347"/>
<dbReference type="OrthoDB" id="9059at2157"/>
<dbReference type="AlphaFoldDB" id="B8GGG2"/>
<feature type="domain" description="NADPH-dependent FMN reductase-like" evidence="6">
    <location>
        <begin position="1"/>
        <end position="150"/>
    </location>
</feature>
<sequence length="262" mass="29880">MKILVIMGSPRKGNTFRACEEFREILQQDCAAEFEYLWLKDRHLLPCKGCLSCFSRGEEKCPNRDEVPTLEQKLLEADAVVFASPVYGFNVTGLMKTFIDRFSYVFHRPRFFDKKAFVLVTAGVLGLNDAISYLEKVAGLWGFEVVGTTGLIMTNDNPPRSLAEKNKKILTKAAKEFLTALQRNKRKSPGIMDVIVFHSGRAAFSQLEKVSPFDYQYWKNKGWFSPGRQYFVDIPVNPLFLAAGRIAGWMTIRQIRKDTVLD</sequence>
<dbReference type="PANTHER" id="PTHR43278:SF2">
    <property type="entry name" value="IRON-SULFUR FLAVOPROTEIN"/>
    <property type="match status" value="1"/>
</dbReference>
<keyword evidence="4" id="KW-0288">FMN</keyword>
<evidence type="ECO:0000256" key="4">
    <source>
        <dbReference type="ARBA" id="ARBA00022643"/>
    </source>
</evidence>
<dbReference type="KEGG" id="mpl:Mpal_0857"/>
<comment type="similarity">
    <text evidence="5">Belongs to the SsuE family. Isf subfamily.</text>
</comment>
<gene>
    <name evidence="7" type="ordered locus">Mpal_0857</name>
</gene>
<dbReference type="STRING" id="521011.Mpal_0857"/>
<evidence type="ECO:0000256" key="1">
    <source>
        <dbReference type="ARBA" id="ARBA00001917"/>
    </source>
</evidence>
<reference evidence="7 8" key="1">
    <citation type="journal article" date="2015" name="Genome Announc.">
        <title>Complete Genome Sequence of Methanosphaerula palustris E1-9CT, a Hydrogenotrophic Methanogen Isolated from a Minerotrophic Fen Peatland.</title>
        <authorList>
            <person name="Cadillo-Quiroz H."/>
            <person name="Browne P."/>
            <person name="Kyrpides N."/>
            <person name="Woyke T."/>
            <person name="Goodwin L."/>
            <person name="Detter C."/>
            <person name="Yavitt J.B."/>
            <person name="Zinder S.H."/>
        </authorList>
    </citation>
    <scope>NUCLEOTIDE SEQUENCE [LARGE SCALE GENOMIC DNA]</scope>
    <source>
        <strain evidence="8">ATCC BAA-1556 / DSM 19958 / E1-9c</strain>
    </source>
</reference>
<keyword evidence="8" id="KW-1185">Reference proteome</keyword>
<evidence type="ECO:0000256" key="2">
    <source>
        <dbReference type="ARBA" id="ARBA00001966"/>
    </source>
</evidence>
<proteinExistence type="inferred from homology"/>
<comment type="cofactor">
    <cofactor evidence="1">
        <name>FMN</name>
        <dbReference type="ChEBI" id="CHEBI:58210"/>
    </cofactor>
</comment>
<dbReference type="Gene3D" id="3.40.50.360">
    <property type="match status" value="1"/>
</dbReference>
<dbReference type="EMBL" id="CP001338">
    <property type="protein sequence ID" value="ACL16217.1"/>
    <property type="molecule type" value="Genomic_DNA"/>
</dbReference>
<dbReference type="InterPro" id="IPR029039">
    <property type="entry name" value="Flavoprotein-like_sf"/>
</dbReference>
<dbReference type="GO" id="GO:0016491">
    <property type="term" value="F:oxidoreductase activity"/>
    <property type="evidence" value="ECO:0007669"/>
    <property type="project" value="InterPro"/>
</dbReference>
<dbReference type="PANTHER" id="PTHR43278">
    <property type="entry name" value="NAD(P)H-DEPENDENT FMN-CONTAINING OXIDOREDUCTASE YWQN-RELATED"/>
    <property type="match status" value="1"/>
</dbReference>
<dbReference type="Proteomes" id="UP000002457">
    <property type="component" value="Chromosome"/>
</dbReference>
<evidence type="ECO:0000259" key="6">
    <source>
        <dbReference type="Pfam" id="PF03358"/>
    </source>
</evidence>
<dbReference type="eggNOG" id="arCOG02575">
    <property type="taxonomic scope" value="Archaea"/>
</dbReference>
<name>B8GGG2_METPE</name>
<evidence type="ECO:0000256" key="5">
    <source>
        <dbReference type="ARBA" id="ARBA00038292"/>
    </source>
</evidence>
<dbReference type="SUPFAM" id="SSF52218">
    <property type="entry name" value="Flavoproteins"/>
    <property type="match status" value="1"/>
</dbReference>
<evidence type="ECO:0000313" key="7">
    <source>
        <dbReference type="EMBL" id="ACL16217.1"/>
    </source>
</evidence>
<comment type="cofactor">
    <cofactor evidence="2">
        <name>[4Fe-4S] cluster</name>
        <dbReference type="ChEBI" id="CHEBI:49883"/>
    </cofactor>
</comment>
<evidence type="ECO:0000256" key="3">
    <source>
        <dbReference type="ARBA" id="ARBA00022630"/>
    </source>
</evidence>